<feature type="domain" description="ChlI/MoxR AAA lid" evidence="5">
    <location>
        <begin position="241"/>
        <end position="307"/>
    </location>
</feature>
<dbReference type="Proteomes" id="UP000018680">
    <property type="component" value="Chromosome"/>
</dbReference>
<gene>
    <name evidence="6" type="ORF">L21SP2_0021</name>
</gene>
<dbReference type="PANTHER" id="PTHR42759:SF5">
    <property type="entry name" value="METHANOL DEHYDROGENASE REGULATOR"/>
    <property type="match status" value="1"/>
</dbReference>
<evidence type="ECO:0000256" key="1">
    <source>
        <dbReference type="ARBA" id="ARBA00022741"/>
    </source>
</evidence>
<dbReference type="HOGENOM" id="CLU_034716_2_0_12"/>
<comment type="similarity">
    <text evidence="3">Belongs to the MoxR family.</text>
</comment>
<dbReference type="InterPro" id="IPR050764">
    <property type="entry name" value="CbbQ/NirQ/NorQ/GpvN"/>
</dbReference>
<dbReference type="EMBL" id="CP006939">
    <property type="protein sequence ID" value="AHC13467.1"/>
    <property type="molecule type" value="Genomic_DNA"/>
</dbReference>
<dbReference type="Gene3D" id="3.40.50.300">
    <property type="entry name" value="P-loop containing nucleotide triphosphate hydrolases"/>
    <property type="match status" value="1"/>
</dbReference>
<dbReference type="CDD" id="cd00009">
    <property type="entry name" value="AAA"/>
    <property type="match status" value="1"/>
</dbReference>
<dbReference type="Pfam" id="PF17863">
    <property type="entry name" value="AAA_lid_2"/>
    <property type="match status" value="1"/>
</dbReference>
<dbReference type="Gene3D" id="1.10.8.80">
    <property type="entry name" value="Magnesium chelatase subunit I, C-Terminal domain"/>
    <property type="match status" value="1"/>
</dbReference>
<evidence type="ECO:0000256" key="2">
    <source>
        <dbReference type="ARBA" id="ARBA00022840"/>
    </source>
</evidence>
<feature type="domain" description="ATPase AAA-3" evidence="4">
    <location>
        <begin position="47"/>
        <end position="177"/>
    </location>
</feature>
<dbReference type="GO" id="GO:0016887">
    <property type="term" value="F:ATP hydrolysis activity"/>
    <property type="evidence" value="ECO:0007669"/>
    <property type="project" value="InterPro"/>
</dbReference>
<dbReference type="AlphaFoldDB" id="V5WCG0"/>
<dbReference type="KEGG" id="slr:L21SP2_0021"/>
<dbReference type="FunFam" id="3.40.50.300:FF:000640">
    <property type="entry name" value="MoxR family ATPase"/>
    <property type="match status" value="1"/>
</dbReference>
<dbReference type="OrthoDB" id="9808397at2"/>
<dbReference type="eggNOG" id="COG0714">
    <property type="taxonomic scope" value="Bacteria"/>
</dbReference>
<evidence type="ECO:0000259" key="5">
    <source>
        <dbReference type="Pfam" id="PF17863"/>
    </source>
</evidence>
<evidence type="ECO:0000259" key="4">
    <source>
        <dbReference type="Pfam" id="PF07726"/>
    </source>
</evidence>
<keyword evidence="7" id="KW-1185">Reference proteome</keyword>
<dbReference type="InterPro" id="IPR027417">
    <property type="entry name" value="P-loop_NTPase"/>
</dbReference>
<dbReference type="InterPro" id="IPR041628">
    <property type="entry name" value="ChlI/MoxR_AAA_lid"/>
</dbReference>
<protein>
    <submittedName>
        <fullName evidence="6">Putative MoxR-like ATPase</fullName>
    </submittedName>
</protein>
<dbReference type="PIRSF" id="PIRSF002849">
    <property type="entry name" value="AAA_ATPase_chaperone_MoxR_prd"/>
    <property type="match status" value="1"/>
</dbReference>
<sequence length="327" mass="35801">MRESSGNIHSGEIKQWADSVLQEVQKAFIGKPEVIQKILVAVLSGGHVLLEDIPGVGKTILARAISTALGGKFSRIQATPDLLPSDILGVTVYQPESKTFKYKRGPILSNIVLVDEINRATPRTQSALLEAMAEFQISIDGKTIPLPEPFMLIATENPIDFEGTFPLPEAQRDRFLMSLGIGYPDRNSESAIILGQRQARHPVEQLQAVSGNEDVLKHRMNILNIHMEKSILDYILDLSEATRNHSALKMGVSPRGSLSLSRSSQALAAIKGRDYVIPDDVKSLFASVFSQRIILKPESRMRNLTAAGVLEEILESVEAPSSENSGN</sequence>
<dbReference type="PATRIC" id="fig|1307761.3.peg.21"/>
<evidence type="ECO:0000313" key="6">
    <source>
        <dbReference type="EMBL" id="AHC13467.1"/>
    </source>
</evidence>
<dbReference type="RefSeq" id="WP_024266400.1">
    <property type="nucleotide sequence ID" value="NC_023035.1"/>
</dbReference>
<dbReference type="PANTHER" id="PTHR42759">
    <property type="entry name" value="MOXR FAMILY PROTEIN"/>
    <property type="match status" value="1"/>
</dbReference>
<reference evidence="6 7" key="1">
    <citation type="journal article" date="2015" name="Stand. Genomic Sci.">
        <title>Complete genome sequence and description of Salinispira pacifica gen. nov., sp. nov., a novel spirochaete isolated form a hypersaline microbial mat.</title>
        <authorList>
            <person name="Ben Hania W."/>
            <person name="Joseph M."/>
            <person name="Schumann P."/>
            <person name="Bunk B."/>
            <person name="Fiebig A."/>
            <person name="Sproer C."/>
            <person name="Klenk H.P."/>
            <person name="Fardeau M.L."/>
            <person name="Spring S."/>
        </authorList>
    </citation>
    <scope>NUCLEOTIDE SEQUENCE [LARGE SCALE GENOMIC DNA]</scope>
    <source>
        <strain evidence="6 7">L21-RPul-D2</strain>
    </source>
</reference>
<accession>V5WCG0</accession>
<dbReference type="Pfam" id="PF07726">
    <property type="entry name" value="AAA_3"/>
    <property type="match status" value="1"/>
</dbReference>
<keyword evidence="2" id="KW-0067">ATP-binding</keyword>
<proteinExistence type="inferred from homology"/>
<keyword evidence="1" id="KW-0547">Nucleotide-binding</keyword>
<evidence type="ECO:0000256" key="3">
    <source>
        <dbReference type="ARBA" id="ARBA00061607"/>
    </source>
</evidence>
<dbReference type="GO" id="GO:0005524">
    <property type="term" value="F:ATP binding"/>
    <property type="evidence" value="ECO:0007669"/>
    <property type="project" value="UniProtKB-KW"/>
</dbReference>
<dbReference type="InterPro" id="IPR011703">
    <property type="entry name" value="ATPase_AAA-3"/>
</dbReference>
<dbReference type="SUPFAM" id="SSF52540">
    <property type="entry name" value="P-loop containing nucleoside triphosphate hydrolases"/>
    <property type="match status" value="1"/>
</dbReference>
<evidence type="ECO:0000313" key="7">
    <source>
        <dbReference type="Proteomes" id="UP000018680"/>
    </source>
</evidence>
<organism evidence="6 7">
    <name type="scientific">Salinispira pacifica</name>
    <dbReference type="NCBI Taxonomy" id="1307761"/>
    <lineage>
        <taxon>Bacteria</taxon>
        <taxon>Pseudomonadati</taxon>
        <taxon>Spirochaetota</taxon>
        <taxon>Spirochaetia</taxon>
        <taxon>Spirochaetales</taxon>
        <taxon>Spirochaetaceae</taxon>
        <taxon>Salinispira</taxon>
    </lineage>
</organism>
<dbReference type="STRING" id="1307761.L21SP2_0021"/>
<name>V5WCG0_9SPIO</name>